<gene>
    <name evidence="1" type="ORF">SAMN05421679_11065</name>
</gene>
<evidence type="ECO:0000313" key="2">
    <source>
        <dbReference type="Proteomes" id="UP001158050"/>
    </source>
</evidence>
<accession>A0ABY1R632</accession>
<proteinExistence type="predicted"/>
<evidence type="ECO:0000313" key="1">
    <source>
        <dbReference type="EMBL" id="SMP96887.1"/>
    </source>
</evidence>
<reference evidence="1 2" key="1">
    <citation type="submission" date="2017-05" db="EMBL/GenBank/DDBJ databases">
        <authorList>
            <person name="Varghese N."/>
            <person name="Submissions S."/>
        </authorList>
    </citation>
    <scope>NUCLEOTIDE SEQUENCE [LARGE SCALE GENOMIC DNA]</scope>
    <source>
        <strain evidence="1 2">DSM 18015</strain>
    </source>
</reference>
<protein>
    <submittedName>
        <fullName evidence="1">Uncharacterized protein</fullName>
    </submittedName>
</protein>
<sequence length="48" mass="5661">MYSPFRLLFTLKFTERSSFIVNKKMWKQKFVIITRVSSEVGDAIAKDC</sequence>
<dbReference type="EMBL" id="FXUO01000010">
    <property type="protein sequence ID" value="SMP96887.1"/>
    <property type="molecule type" value="Genomic_DNA"/>
</dbReference>
<keyword evidence="2" id="KW-1185">Reference proteome</keyword>
<name>A0ABY1R632_9FLAO</name>
<comment type="caution">
    <text evidence="1">The sequence shown here is derived from an EMBL/GenBank/DDBJ whole genome shotgun (WGS) entry which is preliminary data.</text>
</comment>
<dbReference type="Proteomes" id="UP001158050">
    <property type="component" value="Unassembled WGS sequence"/>
</dbReference>
<organism evidence="1 2">
    <name type="scientific">Epilithonimonas pallida</name>
    <dbReference type="NCBI Taxonomy" id="373671"/>
    <lineage>
        <taxon>Bacteria</taxon>
        <taxon>Pseudomonadati</taxon>
        <taxon>Bacteroidota</taxon>
        <taxon>Flavobacteriia</taxon>
        <taxon>Flavobacteriales</taxon>
        <taxon>Weeksellaceae</taxon>
        <taxon>Chryseobacterium group</taxon>
        <taxon>Epilithonimonas</taxon>
    </lineage>
</organism>